<evidence type="ECO:0000313" key="3">
    <source>
        <dbReference type="Proteomes" id="UP000289238"/>
    </source>
</evidence>
<proteinExistence type="predicted"/>
<feature type="signal peptide" evidence="1">
    <location>
        <begin position="1"/>
        <end position="18"/>
    </location>
</feature>
<sequence length="211" mass="23792">MKKGILYILLFTFIHAFAQVGIGTTNPLADLHVAGSVAIQENFKTNILPTVTNKDEDFKLLTRKTNSIPITGEITRLNVDELTVAPINVFKYQFKNLSYDNLVDFDLSFETDKYIVGIADFRYIGAPVIKTAINDNLSSIGAFVVRVFESNSTWHLEIQNRYLNTTLESDAVSYEFTLIVYDTSFYRKLPIIRTDLNGKNSGTASIIPDLY</sequence>
<gene>
    <name evidence="2" type="ORF">DSM00_1117</name>
</gene>
<accession>A0A4Q0P9U0</accession>
<evidence type="ECO:0000313" key="2">
    <source>
        <dbReference type="EMBL" id="RXG23503.1"/>
    </source>
</evidence>
<name>A0A4Q0P9U0_9FLAO</name>
<protein>
    <submittedName>
        <fullName evidence="2">Uncharacterized protein</fullName>
    </submittedName>
</protein>
<organism evidence="2 3">
    <name type="scientific">Leeuwenhoekiella aequorea</name>
    <dbReference type="NCBI Taxonomy" id="283736"/>
    <lineage>
        <taxon>Bacteria</taxon>
        <taxon>Pseudomonadati</taxon>
        <taxon>Bacteroidota</taxon>
        <taxon>Flavobacteriia</taxon>
        <taxon>Flavobacteriales</taxon>
        <taxon>Flavobacteriaceae</taxon>
        <taxon>Leeuwenhoekiella</taxon>
    </lineage>
</organism>
<reference evidence="2 3" key="1">
    <citation type="submission" date="2018-07" db="EMBL/GenBank/DDBJ databases">
        <title>Leeuwenhoekiella genomics.</title>
        <authorList>
            <person name="Tahon G."/>
            <person name="Willems A."/>
        </authorList>
    </citation>
    <scope>NUCLEOTIDE SEQUENCE [LARGE SCALE GENOMIC DNA]</scope>
    <source>
        <strain evidence="2 3">LMG 22550</strain>
    </source>
</reference>
<feature type="chain" id="PRO_5020449275" evidence="1">
    <location>
        <begin position="19"/>
        <end position="211"/>
    </location>
</feature>
<keyword evidence="1" id="KW-0732">Signal</keyword>
<evidence type="ECO:0000256" key="1">
    <source>
        <dbReference type="SAM" id="SignalP"/>
    </source>
</evidence>
<dbReference type="Proteomes" id="UP000289238">
    <property type="component" value="Unassembled WGS sequence"/>
</dbReference>
<dbReference type="EMBL" id="QOVM01000002">
    <property type="protein sequence ID" value="RXG23503.1"/>
    <property type="molecule type" value="Genomic_DNA"/>
</dbReference>
<keyword evidence="3" id="KW-1185">Reference proteome</keyword>
<dbReference type="RefSeq" id="WP_128757023.1">
    <property type="nucleotide sequence ID" value="NZ_QOVM01000002.1"/>
</dbReference>
<dbReference type="AlphaFoldDB" id="A0A4Q0P9U0"/>
<comment type="caution">
    <text evidence="2">The sequence shown here is derived from an EMBL/GenBank/DDBJ whole genome shotgun (WGS) entry which is preliminary data.</text>
</comment>
<dbReference type="OrthoDB" id="1442930at2"/>